<reference evidence="2" key="1">
    <citation type="submission" date="2025-08" db="UniProtKB">
        <authorList>
            <consortium name="RefSeq"/>
        </authorList>
    </citation>
    <scope>IDENTIFICATION</scope>
</reference>
<organism evidence="1 2">
    <name type="scientific">Dinoponera quadriceps</name>
    <name type="common">South American ant</name>
    <dbReference type="NCBI Taxonomy" id="609295"/>
    <lineage>
        <taxon>Eukaryota</taxon>
        <taxon>Metazoa</taxon>
        <taxon>Ecdysozoa</taxon>
        <taxon>Arthropoda</taxon>
        <taxon>Hexapoda</taxon>
        <taxon>Insecta</taxon>
        <taxon>Pterygota</taxon>
        <taxon>Neoptera</taxon>
        <taxon>Endopterygota</taxon>
        <taxon>Hymenoptera</taxon>
        <taxon>Apocrita</taxon>
        <taxon>Aculeata</taxon>
        <taxon>Formicoidea</taxon>
        <taxon>Formicidae</taxon>
        <taxon>Ponerinae</taxon>
        <taxon>Ponerini</taxon>
        <taxon>Dinoponera</taxon>
    </lineage>
</organism>
<gene>
    <name evidence="2" type="primary">LOC106742751</name>
</gene>
<proteinExistence type="predicted"/>
<accession>A0A6P3WZH3</accession>
<dbReference type="GeneID" id="106742751"/>
<dbReference type="AlphaFoldDB" id="A0A6P3WZH3"/>
<dbReference type="KEGG" id="dqu:106742751"/>
<evidence type="ECO:0000313" key="2">
    <source>
        <dbReference type="RefSeq" id="XP_014471470.1"/>
    </source>
</evidence>
<name>A0A6P3WZH3_DINQU</name>
<keyword evidence="1" id="KW-1185">Reference proteome</keyword>
<dbReference type="Proteomes" id="UP000515204">
    <property type="component" value="Unplaced"/>
</dbReference>
<protein>
    <submittedName>
        <fullName evidence="2">Uncharacterized protein LOC106742751</fullName>
    </submittedName>
</protein>
<sequence>MVKYIRKILLTRTPIISLENFSISRTSRVLHIHFSLQPLRLVDYTMFQKCALFMLEFTYLRCNSTSSVAKRRPSNYINDDGIMQVTIQYNTIQHNTTQHNCHEKCRYIF</sequence>
<evidence type="ECO:0000313" key="1">
    <source>
        <dbReference type="Proteomes" id="UP000515204"/>
    </source>
</evidence>
<dbReference type="RefSeq" id="XP_014471470.1">
    <property type="nucleotide sequence ID" value="XM_014615984.1"/>
</dbReference>